<dbReference type="GO" id="GO:0070475">
    <property type="term" value="P:rRNA base methylation"/>
    <property type="evidence" value="ECO:0007669"/>
    <property type="project" value="TreeGrafter"/>
</dbReference>
<gene>
    <name evidence="5" type="primary">rlmC</name>
    <name evidence="5" type="ORF">HALOF300_05375</name>
</gene>
<dbReference type="PANTHER" id="PTHR11061">
    <property type="entry name" value="RNA M5U METHYLTRANSFERASE"/>
    <property type="match status" value="1"/>
</dbReference>
<dbReference type="PANTHER" id="PTHR11061:SF30">
    <property type="entry name" value="TRNA (URACIL(54)-C(5))-METHYLTRANSFERASE"/>
    <property type="match status" value="1"/>
</dbReference>
<evidence type="ECO:0000256" key="1">
    <source>
        <dbReference type="ARBA" id="ARBA00022603"/>
    </source>
</evidence>
<dbReference type="PROSITE" id="PS01231">
    <property type="entry name" value="TRMA_2"/>
    <property type="match status" value="1"/>
</dbReference>
<dbReference type="EC" id="2.1.1.189" evidence="5"/>
<feature type="binding site" evidence="4">
    <location>
        <position position="309"/>
    </location>
    <ligand>
        <name>S-adenosyl-L-methionine</name>
        <dbReference type="ChEBI" id="CHEBI:59789"/>
    </ligand>
</feature>
<evidence type="ECO:0000313" key="6">
    <source>
        <dbReference type="Proteomes" id="UP000419743"/>
    </source>
</evidence>
<keyword evidence="2 4" id="KW-0808">Transferase</keyword>
<dbReference type="InterPro" id="IPR010280">
    <property type="entry name" value="U5_MeTrfase_fam"/>
</dbReference>
<dbReference type="AlphaFoldDB" id="A0A7M4DT73"/>
<feature type="binding site" evidence="4">
    <location>
        <position position="210"/>
    </location>
    <ligand>
        <name>S-adenosyl-L-methionine</name>
        <dbReference type="ChEBI" id="CHEBI:59789"/>
    </ligand>
</feature>
<keyword evidence="6" id="KW-1185">Reference proteome</keyword>
<dbReference type="CDD" id="cd02440">
    <property type="entry name" value="AdoMet_MTases"/>
    <property type="match status" value="1"/>
</dbReference>
<dbReference type="PROSITE" id="PS51687">
    <property type="entry name" value="SAM_MT_RNA_M5U"/>
    <property type="match status" value="1"/>
</dbReference>
<evidence type="ECO:0000256" key="2">
    <source>
        <dbReference type="ARBA" id="ARBA00022679"/>
    </source>
</evidence>
<comment type="caution">
    <text evidence="5">The sequence shown here is derived from an EMBL/GenBank/DDBJ whole genome shotgun (WGS) entry which is preliminary data.</text>
</comment>
<evidence type="ECO:0000256" key="4">
    <source>
        <dbReference type="PROSITE-ProRule" id="PRU01024"/>
    </source>
</evidence>
<organism evidence="5 6">
    <name type="scientific">Occultella aeris</name>
    <dbReference type="NCBI Taxonomy" id="2761496"/>
    <lineage>
        <taxon>Bacteria</taxon>
        <taxon>Bacillati</taxon>
        <taxon>Actinomycetota</taxon>
        <taxon>Actinomycetes</taxon>
        <taxon>Micrococcales</taxon>
        <taxon>Ruaniaceae</taxon>
        <taxon>Occultella</taxon>
    </lineage>
</organism>
<dbReference type="NCBIfam" id="NF002910">
    <property type="entry name" value="PRK03522.2-3"/>
    <property type="match status" value="1"/>
</dbReference>
<dbReference type="SUPFAM" id="SSF53335">
    <property type="entry name" value="S-adenosyl-L-methionine-dependent methyltransferases"/>
    <property type="match status" value="1"/>
</dbReference>
<dbReference type="Gene3D" id="3.40.50.150">
    <property type="entry name" value="Vaccinia Virus protein VP39"/>
    <property type="match status" value="1"/>
</dbReference>
<evidence type="ECO:0000313" key="5">
    <source>
        <dbReference type="EMBL" id="VZO40667.1"/>
    </source>
</evidence>
<feature type="active site" description="Nucleophile" evidence="4">
    <location>
        <position position="336"/>
    </location>
</feature>
<dbReference type="NCBIfam" id="NF002909">
    <property type="entry name" value="PRK03522.2-1"/>
    <property type="match status" value="1"/>
</dbReference>
<dbReference type="InterPro" id="IPR030391">
    <property type="entry name" value="MeTrfase_TrmA_CS"/>
</dbReference>
<accession>A0A7M4DT73</accession>
<dbReference type="EMBL" id="CACRYJ010000071">
    <property type="protein sequence ID" value="VZO40667.1"/>
    <property type="molecule type" value="Genomic_DNA"/>
</dbReference>
<evidence type="ECO:0000256" key="3">
    <source>
        <dbReference type="ARBA" id="ARBA00022691"/>
    </source>
</evidence>
<sequence length="377" mass="40983">MQCSYFDAGRCRSCTLMGQDYGIQLADKQAHCRDVLADFPMAWSEPVRSAESGFRNKAKMVVGGTVAAPTLGILDRAGHGVDLSDCGLYPVNLAATFAPLAAFITRAGLEPYDVPGRRGQLKYVIVTASPDGELMVRFVVRTAELLRRIRAELPWLREQLPTLAVVSANIHPEHKAVLEGSEEIVLTEQESLPMRVNGFGLHLRPRSFFQTNTAVAAALYRQATQWLDQIAPESVWDLYCGVGGFALHAAGPGRSVIGVETSSEAIASARRSAAEASVTEVEFVVGDAGKFAFGSAASTRDVPDLVIVNPPRRGIGPELAGWLESSGVRSVLYSSCRAESLARDLAAMPSLRPRRARLLDMFPQTDHYEVLVELRRD</sequence>
<reference evidence="5 6" key="1">
    <citation type="submission" date="2019-11" db="EMBL/GenBank/DDBJ databases">
        <authorList>
            <person name="Criscuolo A."/>
        </authorList>
    </citation>
    <scope>NUCLEOTIDE SEQUENCE [LARGE SCALE GENOMIC DNA]</scope>
    <source>
        <strain evidence="5">CIP111667</strain>
    </source>
</reference>
<dbReference type="GO" id="GO:0070041">
    <property type="term" value="F:rRNA (uridine-C5-)-methyltransferase activity"/>
    <property type="evidence" value="ECO:0007669"/>
    <property type="project" value="TreeGrafter"/>
</dbReference>
<name>A0A7M4DT73_9MICO</name>
<dbReference type="InterPro" id="IPR029063">
    <property type="entry name" value="SAM-dependent_MTases_sf"/>
</dbReference>
<dbReference type="NCBIfam" id="TIGR02085">
    <property type="entry name" value="meth_trns_rumB"/>
    <property type="match status" value="1"/>
</dbReference>
<dbReference type="InterPro" id="IPR011825">
    <property type="entry name" value="23SrRNA_MeTrfase_RlmC"/>
</dbReference>
<proteinExistence type="inferred from homology"/>
<keyword evidence="3 4" id="KW-0949">S-adenosyl-L-methionine</keyword>
<dbReference type="Gene3D" id="2.40.50.1070">
    <property type="match status" value="1"/>
</dbReference>
<protein>
    <submittedName>
        <fullName evidence="5">23S rRNA (Uracil(747)-C(5))-methyltransferase RlmC</fullName>
        <ecNumber evidence="5">2.1.1.189</ecNumber>
    </submittedName>
</protein>
<dbReference type="Proteomes" id="UP000419743">
    <property type="component" value="Unassembled WGS sequence"/>
</dbReference>
<dbReference type="Pfam" id="PF05958">
    <property type="entry name" value="tRNA_U5-meth_tr"/>
    <property type="match status" value="1"/>
</dbReference>
<feature type="binding site" evidence="4">
    <location>
        <position position="260"/>
    </location>
    <ligand>
        <name>S-adenosyl-L-methionine</name>
        <dbReference type="ChEBI" id="CHEBI:59789"/>
    </ligand>
</feature>
<comment type="similarity">
    <text evidence="4">Belongs to the class I-like SAM-binding methyltransferase superfamily. RNA M5U methyltransferase family.</text>
</comment>
<keyword evidence="1 4" id="KW-0489">Methyltransferase</keyword>
<feature type="binding site" evidence="4">
    <location>
        <position position="239"/>
    </location>
    <ligand>
        <name>S-adenosyl-L-methionine</name>
        <dbReference type="ChEBI" id="CHEBI:59789"/>
    </ligand>
</feature>
<dbReference type="RefSeq" id="WP_156743895.1">
    <property type="nucleotide sequence ID" value="NZ_CACRYJ010000071.1"/>
</dbReference>